<dbReference type="AlphaFoldDB" id="A0A5B9W2X4"/>
<evidence type="ECO:0000313" key="1">
    <source>
        <dbReference type="EMBL" id="QEH34948.1"/>
    </source>
</evidence>
<reference evidence="1 2" key="1">
    <citation type="submission" date="2019-08" db="EMBL/GenBank/DDBJ databases">
        <title>Deep-cultivation of Planctomycetes and their phenomic and genomic characterization uncovers novel biology.</title>
        <authorList>
            <person name="Wiegand S."/>
            <person name="Jogler M."/>
            <person name="Boedeker C."/>
            <person name="Pinto D."/>
            <person name="Vollmers J."/>
            <person name="Rivas-Marin E."/>
            <person name="Kohn T."/>
            <person name="Peeters S.H."/>
            <person name="Heuer A."/>
            <person name="Rast P."/>
            <person name="Oberbeckmann S."/>
            <person name="Bunk B."/>
            <person name="Jeske O."/>
            <person name="Meyerdierks A."/>
            <person name="Storesund J.E."/>
            <person name="Kallscheuer N."/>
            <person name="Luecker S."/>
            <person name="Lage O.M."/>
            <person name="Pohl T."/>
            <person name="Merkel B.J."/>
            <person name="Hornburger P."/>
            <person name="Mueller R.-W."/>
            <person name="Bruemmer F."/>
            <person name="Labrenz M."/>
            <person name="Spormann A.M."/>
            <person name="Op den Camp H."/>
            <person name="Overmann J."/>
            <person name="Amann R."/>
            <person name="Jetten M.S.M."/>
            <person name="Mascher T."/>
            <person name="Medema M.H."/>
            <person name="Devos D.P."/>
            <person name="Kaster A.-K."/>
            <person name="Ovreas L."/>
            <person name="Rohde M."/>
            <person name="Galperin M.Y."/>
            <person name="Jogler C."/>
        </authorList>
    </citation>
    <scope>NUCLEOTIDE SEQUENCE [LARGE SCALE GENOMIC DNA]</scope>
    <source>
        <strain evidence="1 2">OJF2</strain>
    </source>
</reference>
<gene>
    <name evidence="1" type="ORF">OJF2_34930</name>
</gene>
<organism evidence="1 2">
    <name type="scientific">Aquisphaera giovannonii</name>
    <dbReference type="NCBI Taxonomy" id="406548"/>
    <lineage>
        <taxon>Bacteria</taxon>
        <taxon>Pseudomonadati</taxon>
        <taxon>Planctomycetota</taxon>
        <taxon>Planctomycetia</taxon>
        <taxon>Isosphaerales</taxon>
        <taxon>Isosphaeraceae</taxon>
        <taxon>Aquisphaera</taxon>
    </lineage>
</organism>
<dbReference type="Pfam" id="PF13267">
    <property type="entry name" value="DUF4058"/>
    <property type="match status" value="1"/>
</dbReference>
<evidence type="ECO:0008006" key="3">
    <source>
        <dbReference type="Google" id="ProtNLM"/>
    </source>
</evidence>
<dbReference type="RefSeq" id="WP_168221859.1">
    <property type="nucleotide sequence ID" value="NZ_CP042997.1"/>
</dbReference>
<dbReference type="Proteomes" id="UP000324233">
    <property type="component" value="Chromosome"/>
</dbReference>
<protein>
    <recommendedName>
        <fullName evidence="3">DUF4058 family protein</fullName>
    </recommendedName>
</protein>
<proteinExistence type="predicted"/>
<dbReference type="EMBL" id="CP042997">
    <property type="protein sequence ID" value="QEH34948.1"/>
    <property type="molecule type" value="Genomic_DNA"/>
</dbReference>
<name>A0A5B9W2X4_9BACT</name>
<dbReference type="InterPro" id="IPR025132">
    <property type="entry name" value="DUF4058"/>
</dbReference>
<dbReference type="KEGG" id="agv:OJF2_34930"/>
<evidence type="ECO:0000313" key="2">
    <source>
        <dbReference type="Proteomes" id="UP000324233"/>
    </source>
</evidence>
<sequence>MAGPFPGMDPYIEAQIDWEDFHNNLISEMRTSLSKRLPGDYVARSDTRIEVIDVGEDSTRIYKPDVLLAHRRGSVAPQRSASPEIGESVAILEPWQAEVTARDPEEVRTAFLEIRRLPDLELVTVVEVLSPSNKAGLSRQDYMDKRQDLYERKINLVEIDLLLGGHRVPMKPPLRGADYFAVVARGATLPQAQVYGWTVRDPLPTLPIPLKAPAADLSIHLGELASRVYENGLYDRTLRYDLPLPREWHIRPEDREWAQGQGGRAS</sequence>
<keyword evidence="2" id="KW-1185">Reference proteome</keyword>
<accession>A0A5B9W2X4</accession>